<feature type="active site" description="Proton donor" evidence="8">
    <location>
        <position position="78"/>
    </location>
</feature>
<evidence type="ECO:0000256" key="8">
    <source>
        <dbReference type="HAMAP-Rule" id="MF_00972"/>
    </source>
</evidence>
<dbReference type="FunFam" id="3.40.140.10:FF:000005">
    <property type="entry name" value="tRNA-specific adenosine deaminase"/>
    <property type="match status" value="1"/>
</dbReference>
<dbReference type="InterPro" id="IPR016193">
    <property type="entry name" value="Cytidine_deaminase-like"/>
</dbReference>
<dbReference type="Gene3D" id="3.40.140.10">
    <property type="entry name" value="Cytidine Deaminase, domain 2"/>
    <property type="match status" value="1"/>
</dbReference>
<dbReference type="PATRIC" id="fig|476272.21.peg.265"/>
<comment type="cofactor">
    <cofactor evidence="8">
        <name>Zn(2+)</name>
        <dbReference type="ChEBI" id="CHEBI:29105"/>
    </cofactor>
    <text evidence="8">Binds 1 zinc ion per subunit.</text>
</comment>
<protein>
    <recommendedName>
        <fullName evidence="8">tRNA-specific adenosine deaminase</fullName>
        <ecNumber evidence="8">3.5.4.33</ecNumber>
    </recommendedName>
</protein>
<keyword evidence="5 8" id="KW-0378">Hydrolase</keyword>
<reference evidence="10 11" key="2">
    <citation type="submission" date="2009-02" db="EMBL/GenBank/DDBJ databases">
        <title>Draft genome sequence of Blautia hydrogenotrophica DSM 10507 (Ruminococcus hydrogenotrophicus DSM 10507).</title>
        <authorList>
            <person name="Sudarsanam P."/>
            <person name="Ley R."/>
            <person name="Guruge J."/>
            <person name="Turnbaugh P.J."/>
            <person name="Mahowald M."/>
            <person name="Liep D."/>
            <person name="Gordon J."/>
        </authorList>
    </citation>
    <scope>NUCLEOTIDE SEQUENCE [LARGE SCALE GENOMIC DNA]</scope>
    <source>
        <strain evidence="11">DSM 10507 / JCM 14656 / S5a33</strain>
    </source>
</reference>
<keyword evidence="6 8" id="KW-0862">Zinc</keyword>
<comment type="similarity">
    <text evidence="1">Belongs to the cytidine and deoxycytidylate deaminase family. ADAT2 subfamily.</text>
</comment>
<dbReference type="PANTHER" id="PTHR11079:SF202">
    <property type="entry name" value="TRNA-SPECIFIC ADENOSINE DEAMINASE"/>
    <property type="match status" value="1"/>
</dbReference>
<comment type="caution">
    <text evidence="10">The sequence shown here is derived from an EMBL/GenBank/DDBJ whole genome shotgun (WGS) entry which is preliminary data.</text>
</comment>
<dbReference type="GO" id="GO:0002100">
    <property type="term" value="P:tRNA wobble adenosine to inosine editing"/>
    <property type="evidence" value="ECO:0007669"/>
    <property type="project" value="UniProtKB-UniRule"/>
</dbReference>
<dbReference type="CDD" id="cd01285">
    <property type="entry name" value="nucleoside_deaminase"/>
    <property type="match status" value="1"/>
</dbReference>
<dbReference type="InterPro" id="IPR016192">
    <property type="entry name" value="APOBEC/CMP_deaminase_Zn-bd"/>
</dbReference>
<evidence type="ECO:0000259" key="9">
    <source>
        <dbReference type="PROSITE" id="PS51747"/>
    </source>
</evidence>
<proteinExistence type="inferred from homology"/>
<evidence type="ECO:0000256" key="4">
    <source>
        <dbReference type="ARBA" id="ARBA00022723"/>
    </source>
</evidence>
<dbReference type="HOGENOM" id="CLU_025810_3_2_9"/>
<reference evidence="10 11" key="1">
    <citation type="submission" date="2009-01" db="EMBL/GenBank/DDBJ databases">
        <authorList>
            <person name="Fulton L."/>
            <person name="Clifton S."/>
            <person name="Fulton B."/>
            <person name="Xu J."/>
            <person name="Minx P."/>
            <person name="Pepin K.H."/>
            <person name="Johnson M."/>
            <person name="Bhonagiri V."/>
            <person name="Nash W.E."/>
            <person name="Mardis E.R."/>
            <person name="Wilson R.K."/>
        </authorList>
    </citation>
    <scope>NUCLEOTIDE SEQUENCE [LARGE SCALE GENOMIC DNA]</scope>
    <source>
        <strain evidence="11">DSM 10507 / JCM 14656 / S5a33</strain>
    </source>
</reference>
<dbReference type="eggNOG" id="COG0590">
    <property type="taxonomic scope" value="Bacteria"/>
</dbReference>
<evidence type="ECO:0000256" key="1">
    <source>
        <dbReference type="ARBA" id="ARBA00010669"/>
    </source>
</evidence>
<dbReference type="EMBL" id="ACBZ01000189">
    <property type="protein sequence ID" value="EEG47538.1"/>
    <property type="molecule type" value="Genomic_DNA"/>
</dbReference>
<dbReference type="GO" id="GO:0008270">
    <property type="term" value="F:zinc ion binding"/>
    <property type="evidence" value="ECO:0007669"/>
    <property type="project" value="UniProtKB-UniRule"/>
</dbReference>
<dbReference type="EC" id="3.5.4.33" evidence="8"/>
<evidence type="ECO:0000256" key="2">
    <source>
        <dbReference type="ARBA" id="ARBA00011738"/>
    </source>
</evidence>
<dbReference type="InterPro" id="IPR002125">
    <property type="entry name" value="CMP_dCMP_dom"/>
</dbReference>
<comment type="function">
    <text evidence="8">Catalyzes the deamination of adenosine to inosine at the wobble position 34 of tRNA(Arg2).</text>
</comment>
<dbReference type="HAMAP" id="MF_00972">
    <property type="entry name" value="tRNA_aden_deaminase"/>
    <property type="match status" value="1"/>
</dbReference>
<feature type="binding site" evidence="8">
    <location>
        <position position="76"/>
    </location>
    <ligand>
        <name>Zn(2+)</name>
        <dbReference type="ChEBI" id="CHEBI:29105"/>
        <note>catalytic</note>
    </ligand>
</feature>
<keyword evidence="3 8" id="KW-0819">tRNA processing</keyword>
<feature type="domain" description="CMP/dCMP-type deaminase" evidence="9">
    <location>
        <begin position="25"/>
        <end position="137"/>
    </location>
</feature>
<dbReference type="PANTHER" id="PTHR11079">
    <property type="entry name" value="CYTOSINE DEAMINASE FAMILY MEMBER"/>
    <property type="match status" value="1"/>
</dbReference>
<sequence>MDFARPPCQYRRFSHIIAGEDRQMTEQEKYMREAIRQAKKAWALDEVPIGCVIVFDGKIIARGYNRRNTDRNTLSHAELNAIKKASKKLGDWRLEGCTMYVTLEPCQMCAGAIVQARIDEVVIGSMNPKAGCAGSVLNLLDIPQFNHQVKITRGILQEECSALLSDFFRELRKRKKEQKKDTL</sequence>
<dbReference type="AlphaFoldDB" id="C0CRS1"/>
<evidence type="ECO:0000256" key="6">
    <source>
        <dbReference type="ARBA" id="ARBA00022833"/>
    </source>
</evidence>
<dbReference type="GO" id="GO:0052717">
    <property type="term" value="F:tRNA-specific adenosine-34 deaminase activity"/>
    <property type="evidence" value="ECO:0007669"/>
    <property type="project" value="UniProtKB-UniRule"/>
</dbReference>
<evidence type="ECO:0000256" key="3">
    <source>
        <dbReference type="ARBA" id="ARBA00022694"/>
    </source>
</evidence>
<dbReference type="PROSITE" id="PS00903">
    <property type="entry name" value="CYT_DCMP_DEAMINASES_1"/>
    <property type="match status" value="1"/>
</dbReference>
<dbReference type="InterPro" id="IPR028883">
    <property type="entry name" value="tRNA_aden_deaminase"/>
</dbReference>
<dbReference type="Pfam" id="PF14437">
    <property type="entry name" value="MafB19-deam"/>
    <property type="match status" value="1"/>
</dbReference>
<evidence type="ECO:0000256" key="5">
    <source>
        <dbReference type="ARBA" id="ARBA00022801"/>
    </source>
</evidence>
<dbReference type="SUPFAM" id="SSF53927">
    <property type="entry name" value="Cytidine deaminase-like"/>
    <property type="match status" value="1"/>
</dbReference>
<comment type="catalytic activity">
    <reaction evidence="7 8">
        <text>adenosine(34) in tRNA + H2O + H(+) = inosine(34) in tRNA + NH4(+)</text>
        <dbReference type="Rhea" id="RHEA:43168"/>
        <dbReference type="Rhea" id="RHEA-COMP:10373"/>
        <dbReference type="Rhea" id="RHEA-COMP:10374"/>
        <dbReference type="ChEBI" id="CHEBI:15377"/>
        <dbReference type="ChEBI" id="CHEBI:15378"/>
        <dbReference type="ChEBI" id="CHEBI:28938"/>
        <dbReference type="ChEBI" id="CHEBI:74411"/>
        <dbReference type="ChEBI" id="CHEBI:82852"/>
        <dbReference type="EC" id="3.5.4.33"/>
    </reaction>
</comment>
<dbReference type="Proteomes" id="UP000003100">
    <property type="component" value="Unassembled WGS sequence"/>
</dbReference>
<accession>C0CRS1</accession>
<keyword evidence="4 8" id="KW-0479">Metal-binding</keyword>
<evidence type="ECO:0000313" key="10">
    <source>
        <dbReference type="EMBL" id="EEG47538.1"/>
    </source>
</evidence>
<dbReference type="PROSITE" id="PS51747">
    <property type="entry name" value="CYT_DCMP_DEAMINASES_2"/>
    <property type="match status" value="1"/>
</dbReference>
<evidence type="ECO:0000313" key="11">
    <source>
        <dbReference type="Proteomes" id="UP000003100"/>
    </source>
</evidence>
<dbReference type="NCBIfam" id="NF008113">
    <property type="entry name" value="PRK10860.1"/>
    <property type="match status" value="1"/>
</dbReference>
<keyword evidence="11" id="KW-1185">Reference proteome</keyword>
<name>C0CRS1_BLAHS</name>
<evidence type="ECO:0000256" key="7">
    <source>
        <dbReference type="ARBA" id="ARBA00048045"/>
    </source>
</evidence>
<gene>
    <name evidence="8" type="primary">tadA</name>
    <name evidence="10" type="ORF">RUMHYD_03586</name>
</gene>
<dbReference type="InterPro" id="IPR058535">
    <property type="entry name" value="MafB19-deam"/>
</dbReference>
<feature type="binding site" evidence="8">
    <location>
        <position position="109"/>
    </location>
    <ligand>
        <name>Zn(2+)</name>
        <dbReference type="ChEBI" id="CHEBI:29105"/>
        <note>catalytic</note>
    </ligand>
</feature>
<feature type="binding site" evidence="8">
    <location>
        <position position="106"/>
    </location>
    <ligand>
        <name>Zn(2+)</name>
        <dbReference type="ChEBI" id="CHEBI:29105"/>
        <note>catalytic</note>
    </ligand>
</feature>
<organism evidence="10 11">
    <name type="scientific">Blautia hydrogenotrophica (strain DSM 10507 / JCM 14656 / S5a33)</name>
    <name type="common">Ruminococcus hydrogenotrophicus</name>
    <dbReference type="NCBI Taxonomy" id="476272"/>
    <lineage>
        <taxon>Bacteria</taxon>
        <taxon>Bacillati</taxon>
        <taxon>Bacillota</taxon>
        <taxon>Clostridia</taxon>
        <taxon>Lachnospirales</taxon>
        <taxon>Lachnospiraceae</taxon>
        <taxon>Blautia</taxon>
    </lineage>
</organism>
<comment type="subunit">
    <text evidence="2 8">Homodimer.</text>
</comment>